<name>A0A6A7BU68_9PEZI</name>
<evidence type="ECO:0000256" key="1">
    <source>
        <dbReference type="SAM" id="MobiDB-lite"/>
    </source>
</evidence>
<dbReference type="PANTHER" id="PTHR28307:SF1">
    <property type="entry name" value="PAL1 CELL MORPHOLOGY PROTEIN"/>
    <property type="match status" value="1"/>
</dbReference>
<evidence type="ECO:0008006" key="4">
    <source>
        <dbReference type="Google" id="ProtNLM"/>
    </source>
</evidence>
<dbReference type="InterPro" id="IPR013226">
    <property type="entry name" value="Pal1"/>
</dbReference>
<dbReference type="AlphaFoldDB" id="A0A6A7BU68"/>
<accession>A0A6A7BU68</accession>
<dbReference type="Pfam" id="PF08316">
    <property type="entry name" value="Pal1"/>
    <property type="match status" value="1"/>
</dbReference>
<sequence>MASDPAKTVAASDDPVQTSANPQGERLPPPPYATNPAAGIPQRGNSLSERYPGDKSVQPLDVIRKDSRKAQRAPHLTKAQLPGPDTIDRLDPAIGGIPYHHEGPFDAATLGRNVDPKTSPLAALETSNQEALKATPAEKIRDAVEGHRPLEGVAAVPPGVPDQFGRTYDYEEGTDLMREGGPNDAGYKRWPGKAYDDEDLKGKSEPAFGLDRALKSHTVGEDSIDIEDRAHLNKDYHQAEQSGKLDQRDPVKIAGDDGKYADMELANAASHETSHEAPDASGRSGGLREGIKKRIGSLRRKHND</sequence>
<evidence type="ECO:0000313" key="3">
    <source>
        <dbReference type="Proteomes" id="UP000799421"/>
    </source>
</evidence>
<gene>
    <name evidence="2" type="ORF">K470DRAFT_118919</name>
</gene>
<protein>
    <recommendedName>
        <fullName evidence="4">Pal1-domain-containing protein</fullName>
    </recommendedName>
</protein>
<feature type="compositionally biased region" description="Basic and acidic residues" evidence="1">
    <location>
        <begin position="225"/>
        <end position="262"/>
    </location>
</feature>
<dbReference type="PANTHER" id="PTHR28307">
    <property type="entry name" value="PROTEIN PAL1"/>
    <property type="match status" value="1"/>
</dbReference>
<dbReference type="EMBL" id="MU006003">
    <property type="protein sequence ID" value="KAF2858791.1"/>
    <property type="molecule type" value="Genomic_DNA"/>
</dbReference>
<dbReference type="GO" id="GO:0005737">
    <property type="term" value="C:cytoplasm"/>
    <property type="evidence" value="ECO:0007669"/>
    <property type="project" value="TreeGrafter"/>
</dbReference>
<feature type="region of interest" description="Disordered" evidence="1">
    <location>
        <begin position="1"/>
        <end position="137"/>
    </location>
</feature>
<reference evidence="2" key="1">
    <citation type="journal article" date="2020" name="Stud. Mycol.">
        <title>101 Dothideomycetes genomes: a test case for predicting lifestyles and emergence of pathogens.</title>
        <authorList>
            <person name="Haridas S."/>
            <person name="Albert R."/>
            <person name="Binder M."/>
            <person name="Bloem J."/>
            <person name="Labutti K."/>
            <person name="Salamov A."/>
            <person name="Andreopoulos B."/>
            <person name="Baker S."/>
            <person name="Barry K."/>
            <person name="Bills G."/>
            <person name="Bluhm B."/>
            <person name="Cannon C."/>
            <person name="Castanera R."/>
            <person name="Culley D."/>
            <person name="Daum C."/>
            <person name="Ezra D."/>
            <person name="Gonzalez J."/>
            <person name="Henrissat B."/>
            <person name="Kuo A."/>
            <person name="Liang C."/>
            <person name="Lipzen A."/>
            <person name="Lutzoni F."/>
            <person name="Magnuson J."/>
            <person name="Mondo S."/>
            <person name="Nolan M."/>
            <person name="Ohm R."/>
            <person name="Pangilinan J."/>
            <person name="Park H.-J."/>
            <person name="Ramirez L."/>
            <person name="Alfaro M."/>
            <person name="Sun H."/>
            <person name="Tritt A."/>
            <person name="Yoshinaga Y."/>
            <person name="Zwiers L.-H."/>
            <person name="Turgeon B."/>
            <person name="Goodwin S."/>
            <person name="Spatafora J."/>
            <person name="Crous P."/>
            <person name="Grigoriev I."/>
        </authorList>
    </citation>
    <scope>NUCLEOTIDE SEQUENCE</scope>
    <source>
        <strain evidence="2">CBS 480.64</strain>
    </source>
</reference>
<organism evidence="2 3">
    <name type="scientific">Piedraia hortae CBS 480.64</name>
    <dbReference type="NCBI Taxonomy" id="1314780"/>
    <lineage>
        <taxon>Eukaryota</taxon>
        <taxon>Fungi</taxon>
        <taxon>Dikarya</taxon>
        <taxon>Ascomycota</taxon>
        <taxon>Pezizomycotina</taxon>
        <taxon>Dothideomycetes</taxon>
        <taxon>Dothideomycetidae</taxon>
        <taxon>Capnodiales</taxon>
        <taxon>Piedraiaceae</taxon>
        <taxon>Piedraia</taxon>
    </lineage>
</organism>
<keyword evidence="3" id="KW-1185">Reference proteome</keyword>
<evidence type="ECO:0000313" key="2">
    <source>
        <dbReference type="EMBL" id="KAF2858791.1"/>
    </source>
</evidence>
<feature type="compositionally biased region" description="Basic residues" evidence="1">
    <location>
        <begin position="291"/>
        <end position="304"/>
    </location>
</feature>
<dbReference type="OrthoDB" id="5389892at2759"/>
<feature type="region of interest" description="Disordered" evidence="1">
    <location>
        <begin position="225"/>
        <end position="304"/>
    </location>
</feature>
<proteinExistence type="predicted"/>
<dbReference type="Proteomes" id="UP000799421">
    <property type="component" value="Unassembled WGS sequence"/>
</dbReference>